<gene>
    <name evidence="2" type="ORF">LVIROSA_LOCUS2806</name>
</gene>
<organism evidence="2 3">
    <name type="scientific">Lactuca virosa</name>
    <dbReference type="NCBI Taxonomy" id="75947"/>
    <lineage>
        <taxon>Eukaryota</taxon>
        <taxon>Viridiplantae</taxon>
        <taxon>Streptophyta</taxon>
        <taxon>Embryophyta</taxon>
        <taxon>Tracheophyta</taxon>
        <taxon>Spermatophyta</taxon>
        <taxon>Magnoliopsida</taxon>
        <taxon>eudicotyledons</taxon>
        <taxon>Gunneridae</taxon>
        <taxon>Pentapetalae</taxon>
        <taxon>asterids</taxon>
        <taxon>campanulids</taxon>
        <taxon>Asterales</taxon>
        <taxon>Asteraceae</taxon>
        <taxon>Cichorioideae</taxon>
        <taxon>Cichorieae</taxon>
        <taxon>Lactucinae</taxon>
        <taxon>Lactuca</taxon>
    </lineage>
</organism>
<sequence length="134" mass="14549">MVLQTQRCPGTAVQHHHGPTCQQQSYSTYQETGGRIQDGGYTNFSTITGPTPPYLNYSQVSTYSSDNSQHHQSGGGYHGYGAPQYSGGGVVASGQPHTGRYESFYHGNSQSHGHGNGPTYGYQKESWTIKDLDD</sequence>
<name>A0AAU9LH78_9ASTR</name>
<keyword evidence="3" id="KW-1185">Reference proteome</keyword>
<reference evidence="2 3" key="1">
    <citation type="submission" date="2022-01" db="EMBL/GenBank/DDBJ databases">
        <authorList>
            <person name="Xiong W."/>
            <person name="Schranz E."/>
        </authorList>
    </citation>
    <scope>NUCLEOTIDE SEQUENCE [LARGE SCALE GENOMIC DNA]</scope>
</reference>
<accession>A0AAU9LH78</accession>
<proteinExistence type="predicted"/>
<dbReference type="Proteomes" id="UP001157418">
    <property type="component" value="Unassembled WGS sequence"/>
</dbReference>
<evidence type="ECO:0000256" key="1">
    <source>
        <dbReference type="SAM" id="MobiDB-lite"/>
    </source>
</evidence>
<evidence type="ECO:0000313" key="3">
    <source>
        <dbReference type="Proteomes" id="UP001157418"/>
    </source>
</evidence>
<feature type="region of interest" description="Disordered" evidence="1">
    <location>
        <begin position="57"/>
        <end position="134"/>
    </location>
</feature>
<evidence type="ECO:0000313" key="2">
    <source>
        <dbReference type="EMBL" id="CAH1414924.1"/>
    </source>
</evidence>
<comment type="caution">
    <text evidence="2">The sequence shown here is derived from an EMBL/GenBank/DDBJ whole genome shotgun (WGS) entry which is preliminary data.</text>
</comment>
<protein>
    <submittedName>
        <fullName evidence="2">Uncharacterized protein</fullName>
    </submittedName>
</protein>
<dbReference type="AlphaFoldDB" id="A0AAU9LH78"/>
<dbReference type="EMBL" id="CAKMRJ010000001">
    <property type="protein sequence ID" value="CAH1414924.1"/>
    <property type="molecule type" value="Genomic_DNA"/>
</dbReference>
<feature type="compositionally biased region" description="Polar residues" evidence="1">
    <location>
        <begin position="57"/>
        <end position="67"/>
    </location>
</feature>